<name>A0ABM6FBI2_9BURK</name>
<dbReference type="InterPro" id="IPR042100">
    <property type="entry name" value="Bug_dom1"/>
</dbReference>
<organism evidence="3 4">
    <name type="scientific">Cupriavidus malaysiensis</name>
    <dbReference type="NCBI Taxonomy" id="367825"/>
    <lineage>
        <taxon>Bacteria</taxon>
        <taxon>Pseudomonadati</taxon>
        <taxon>Pseudomonadota</taxon>
        <taxon>Betaproteobacteria</taxon>
        <taxon>Burkholderiales</taxon>
        <taxon>Burkholderiaceae</taxon>
        <taxon>Cupriavidus</taxon>
    </lineage>
</organism>
<dbReference type="RefSeq" id="WP_071039720.1">
    <property type="nucleotide sequence ID" value="NZ_CP017755.1"/>
</dbReference>
<gene>
    <name evidence="3" type="ORF">BKK80_25015</name>
</gene>
<keyword evidence="2" id="KW-0732">Signal</keyword>
<dbReference type="Gene3D" id="3.40.190.150">
    <property type="entry name" value="Bordetella uptake gene, domain 1"/>
    <property type="match status" value="1"/>
</dbReference>
<comment type="similarity">
    <text evidence="1">Belongs to the UPF0065 (bug) family.</text>
</comment>
<accession>A0ABM6FBI2</accession>
<dbReference type="PIRSF" id="PIRSF017082">
    <property type="entry name" value="YflP"/>
    <property type="match status" value="1"/>
</dbReference>
<evidence type="ECO:0000256" key="2">
    <source>
        <dbReference type="SAM" id="SignalP"/>
    </source>
</evidence>
<feature type="signal peptide" evidence="2">
    <location>
        <begin position="1"/>
        <end position="24"/>
    </location>
</feature>
<dbReference type="CDD" id="cd13578">
    <property type="entry name" value="PBP2_Bug27"/>
    <property type="match status" value="1"/>
</dbReference>
<protein>
    <submittedName>
        <fullName evidence="3">ABC transporter substrate-binding protein</fullName>
    </submittedName>
</protein>
<dbReference type="SUPFAM" id="SSF53850">
    <property type="entry name" value="Periplasmic binding protein-like II"/>
    <property type="match status" value="1"/>
</dbReference>
<dbReference type="InterPro" id="IPR005064">
    <property type="entry name" value="BUG"/>
</dbReference>
<dbReference type="Gene3D" id="3.40.190.10">
    <property type="entry name" value="Periplasmic binding protein-like II"/>
    <property type="match status" value="1"/>
</dbReference>
<evidence type="ECO:0000256" key="1">
    <source>
        <dbReference type="ARBA" id="ARBA00006987"/>
    </source>
</evidence>
<proteinExistence type="inferred from homology"/>
<dbReference type="Pfam" id="PF03401">
    <property type="entry name" value="TctC"/>
    <property type="match status" value="1"/>
</dbReference>
<sequence length="323" mass="33606">MPSLFSRLCAGLAAALLLSVPVAAQVFPNRPLHLVVPYPPGGTADVLARLLGQRLSERLGTPVVVDNRAGAGTAIGSKYVAQAAPDGYTLLLGTVSSHAMNPALTPVGYDPVQDFTPITRVASVPFVVLVNPALPVKTMGELVALAKARPGQITYASAGTGTSNHLAGELLAKSAGIQLLHVPYKGSAPALADLLGGQVSLMFDLQVTAKAQIEAGTVRALAVTGAHRSSLLPRLPTVAESGLPGFEVSAWFGIFGPARLPPAVVETLNRNLVAILKSPEIQQRFSAQGAEVEWSSPEAFRTFVQAEHAKWAGLIQGQKLAAQ</sequence>
<dbReference type="EMBL" id="CP017755">
    <property type="protein sequence ID" value="AOZ09095.1"/>
    <property type="molecule type" value="Genomic_DNA"/>
</dbReference>
<dbReference type="PANTHER" id="PTHR42928">
    <property type="entry name" value="TRICARBOXYLATE-BINDING PROTEIN"/>
    <property type="match status" value="1"/>
</dbReference>
<dbReference type="PANTHER" id="PTHR42928:SF5">
    <property type="entry name" value="BLR1237 PROTEIN"/>
    <property type="match status" value="1"/>
</dbReference>
<feature type="chain" id="PRO_5047395170" evidence="2">
    <location>
        <begin position="25"/>
        <end position="323"/>
    </location>
</feature>
<reference evidence="3 4" key="1">
    <citation type="submission" date="2016-10" db="EMBL/GenBank/DDBJ databases">
        <title>Complete genome sequences of three Cupriavidus strains isolated from various Malaysian environments.</title>
        <authorList>
            <person name="Abdullah A.A.-A."/>
            <person name="Shafie N.A.H."/>
            <person name="Lau N.S."/>
        </authorList>
    </citation>
    <scope>NUCLEOTIDE SEQUENCE [LARGE SCALE GENOMIC DNA]</scope>
    <source>
        <strain evidence="3 4">USMAA1020</strain>
    </source>
</reference>
<dbReference type="Proteomes" id="UP000177515">
    <property type="component" value="Chromosome 2"/>
</dbReference>
<evidence type="ECO:0000313" key="3">
    <source>
        <dbReference type="EMBL" id="AOZ09095.1"/>
    </source>
</evidence>
<evidence type="ECO:0000313" key="4">
    <source>
        <dbReference type="Proteomes" id="UP000177515"/>
    </source>
</evidence>
<keyword evidence="4" id="KW-1185">Reference proteome</keyword>